<evidence type="ECO:0000259" key="8">
    <source>
        <dbReference type="PROSITE" id="PS50928"/>
    </source>
</evidence>
<dbReference type="InterPro" id="IPR050901">
    <property type="entry name" value="BP-dep_ABC_trans_perm"/>
</dbReference>
<dbReference type="Proteomes" id="UP001333102">
    <property type="component" value="Chromosome"/>
</dbReference>
<feature type="transmembrane region" description="Helical" evidence="7">
    <location>
        <begin position="142"/>
        <end position="166"/>
    </location>
</feature>
<accession>A0ABZ1BPE8</accession>
<dbReference type="Pfam" id="PF00528">
    <property type="entry name" value="BPD_transp_1"/>
    <property type="match status" value="1"/>
</dbReference>
<dbReference type="InterPro" id="IPR035906">
    <property type="entry name" value="MetI-like_sf"/>
</dbReference>
<feature type="domain" description="ABC transmembrane type-1" evidence="8">
    <location>
        <begin position="78"/>
        <end position="272"/>
    </location>
</feature>
<evidence type="ECO:0000313" key="9">
    <source>
        <dbReference type="EMBL" id="WRP14483.1"/>
    </source>
</evidence>
<keyword evidence="4 7" id="KW-0812">Transmembrane</keyword>
<sequence length="286" mass="31129">MARMMMSGRSWRRLGRAGLLYGALGLFVVVTLWPFYSMAVASITPKELVFSVPPVYLPKPTLANFVALVEQLPFTAYLRNSLLFAIGSAVVSVAAAFLAAYGFVRFPVPGSGLILVALIASMGLPEIVTVIPLYLVLNELRLINTVTGLVLVMGSVLAPFTVWALVSFMRQVPKEMEEAALIDGASLWQLLGRVVIPVMRPSLATLLLINLISSWNYLLYPLVFTASPRAKTLTVAITEVFQARTPYGRPWELISALGVVMVVPMMLLVFVAERAIVSGLTRGSVK</sequence>
<evidence type="ECO:0000256" key="7">
    <source>
        <dbReference type="RuleBase" id="RU363032"/>
    </source>
</evidence>
<evidence type="ECO:0000256" key="3">
    <source>
        <dbReference type="ARBA" id="ARBA00022475"/>
    </source>
</evidence>
<organism evidence="9 10">
    <name type="scientific">Geochorda subterranea</name>
    <dbReference type="NCBI Taxonomy" id="3109564"/>
    <lineage>
        <taxon>Bacteria</taxon>
        <taxon>Bacillati</taxon>
        <taxon>Bacillota</taxon>
        <taxon>Limnochordia</taxon>
        <taxon>Limnochordales</taxon>
        <taxon>Geochordaceae</taxon>
        <taxon>Geochorda</taxon>
    </lineage>
</organism>
<proteinExistence type="inferred from homology"/>
<dbReference type="RefSeq" id="WP_324668814.1">
    <property type="nucleotide sequence ID" value="NZ_CP141614.1"/>
</dbReference>
<dbReference type="InterPro" id="IPR000515">
    <property type="entry name" value="MetI-like"/>
</dbReference>
<name>A0ABZ1BPE8_9FIRM</name>
<dbReference type="CDD" id="cd06261">
    <property type="entry name" value="TM_PBP2"/>
    <property type="match status" value="1"/>
</dbReference>
<keyword evidence="2 7" id="KW-0813">Transport</keyword>
<dbReference type="PANTHER" id="PTHR32243">
    <property type="entry name" value="MALTOSE TRANSPORT SYSTEM PERMEASE-RELATED"/>
    <property type="match status" value="1"/>
</dbReference>
<dbReference type="SUPFAM" id="SSF161098">
    <property type="entry name" value="MetI-like"/>
    <property type="match status" value="1"/>
</dbReference>
<keyword evidence="5 7" id="KW-1133">Transmembrane helix</keyword>
<dbReference type="PANTHER" id="PTHR32243:SF18">
    <property type="entry name" value="INNER MEMBRANE ABC TRANSPORTER PERMEASE PROTEIN YCJP"/>
    <property type="match status" value="1"/>
</dbReference>
<evidence type="ECO:0000256" key="1">
    <source>
        <dbReference type="ARBA" id="ARBA00004651"/>
    </source>
</evidence>
<keyword evidence="10" id="KW-1185">Reference proteome</keyword>
<dbReference type="PROSITE" id="PS50928">
    <property type="entry name" value="ABC_TM1"/>
    <property type="match status" value="1"/>
</dbReference>
<evidence type="ECO:0000256" key="6">
    <source>
        <dbReference type="ARBA" id="ARBA00023136"/>
    </source>
</evidence>
<comment type="similarity">
    <text evidence="7">Belongs to the binding-protein-dependent transport system permease family.</text>
</comment>
<dbReference type="EMBL" id="CP141614">
    <property type="protein sequence ID" value="WRP14483.1"/>
    <property type="molecule type" value="Genomic_DNA"/>
</dbReference>
<keyword evidence="6 7" id="KW-0472">Membrane</keyword>
<evidence type="ECO:0000256" key="5">
    <source>
        <dbReference type="ARBA" id="ARBA00022989"/>
    </source>
</evidence>
<feature type="transmembrane region" description="Helical" evidence="7">
    <location>
        <begin position="253"/>
        <end position="272"/>
    </location>
</feature>
<evidence type="ECO:0000256" key="4">
    <source>
        <dbReference type="ARBA" id="ARBA00022692"/>
    </source>
</evidence>
<comment type="subcellular location">
    <subcellularLocation>
        <location evidence="1 7">Cell membrane</location>
        <topology evidence="1 7">Multi-pass membrane protein</topology>
    </subcellularLocation>
</comment>
<keyword evidence="3" id="KW-1003">Cell membrane</keyword>
<gene>
    <name evidence="9" type="ORF">VLY81_13860</name>
</gene>
<feature type="transmembrane region" description="Helical" evidence="7">
    <location>
        <begin position="113"/>
        <end position="136"/>
    </location>
</feature>
<evidence type="ECO:0000313" key="10">
    <source>
        <dbReference type="Proteomes" id="UP001333102"/>
    </source>
</evidence>
<feature type="transmembrane region" description="Helical" evidence="7">
    <location>
        <begin position="82"/>
        <end position="101"/>
    </location>
</feature>
<feature type="transmembrane region" description="Helical" evidence="7">
    <location>
        <begin position="203"/>
        <end position="223"/>
    </location>
</feature>
<reference evidence="10" key="1">
    <citation type="submission" date="2023-12" db="EMBL/GenBank/DDBJ databases">
        <title>Novel isolates from deep terrestrial aquifers shed light on the physiology and ecology of the class Limnochordia.</title>
        <authorList>
            <person name="Karnachuk O.V."/>
            <person name="Lukina A.P."/>
            <person name="Avakyan M.R."/>
            <person name="Kadnikov V."/>
            <person name="Begmatov S."/>
            <person name="Beletsky A.V."/>
            <person name="Mardanov A.V."/>
            <person name="Ravin N.V."/>
        </authorList>
    </citation>
    <scope>NUCLEOTIDE SEQUENCE [LARGE SCALE GENOMIC DNA]</scope>
    <source>
        <strain evidence="10">LN</strain>
    </source>
</reference>
<dbReference type="Gene3D" id="1.10.3720.10">
    <property type="entry name" value="MetI-like"/>
    <property type="match status" value="1"/>
</dbReference>
<evidence type="ECO:0000256" key="2">
    <source>
        <dbReference type="ARBA" id="ARBA00022448"/>
    </source>
</evidence>
<protein>
    <submittedName>
        <fullName evidence="9">Carbohydrate ABC transporter permease</fullName>
    </submittedName>
</protein>